<evidence type="ECO:0000256" key="15">
    <source>
        <dbReference type="ARBA" id="ARBA00023258"/>
    </source>
</evidence>
<comment type="similarity">
    <text evidence="18 19">Belongs to the papillomaviridae E7 protein family.</text>
</comment>
<keyword evidence="2 18" id="KW-0244">Early protein</keyword>
<keyword evidence="6 18" id="KW-0479">Metal-binding</keyword>
<evidence type="ECO:0000256" key="17">
    <source>
        <dbReference type="ARBA" id="ARBA00023309"/>
    </source>
</evidence>
<accession>A0A2D2AKV1</accession>
<dbReference type="GO" id="GO:0042025">
    <property type="term" value="C:host cell nucleus"/>
    <property type="evidence" value="ECO:0007669"/>
    <property type="project" value="UniProtKB-SubCell"/>
</dbReference>
<keyword evidence="4 18" id="KW-0945">Host-virus interaction</keyword>
<dbReference type="GO" id="GO:0039502">
    <property type="term" value="P:symbiont-mediated suppression of host type I interferon-mediated signaling pathway"/>
    <property type="evidence" value="ECO:0007669"/>
    <property type="project" value="UniProtKB-UniRule"/>
</dbReference>
<evidence type="ECO:0000256" key="13">
    <source>
        <dbReference type="ARBA" id="ARBA00023163"/>
    </source>
</evidence>
<evidence type="ECO:0000256" key="5">
    <source>
        <dbReference type="ARBA" id="ARBA00022632"/>
    </source>
</evidence>
<reference evidence="22" key="1">
    <citation type="submission" date="2017-07" db="EMBL/GenBank/DDBJ databases">
        <title>HPV diversity in WHIM patients.</title>
        <authorList>
            <person name="Pastrana D.V."/>
            <person name="Peretti A."/>
            <person name="Welch N.L."/>
            <person name="Borgogna C."/>
            <person name="Badolato R."/>
            <person name="Gariglio M."/>
            <person name="FitzGerald P.C."/>
            <person name="McIntosh C.E."/>
            <person name="Van Doorslaer K."/>
            <person name="McBride A."/>
            <person name="Bliskovsky V."/>
            <person name="Velez D."/>
            <person name="Cho E."/>
            <person name="Brownell I."/>
            <person name="Liu J.S."/>
            <person name="Gonzalez C.M."/>
            <person name="Maldarelli F."/>
            <person name="Lisco A."/>
            <person name="Androphy E.J."/>
            <person name="Uldrick T.S."/>
            <person name="Yarchoan R."/>
            <person name="Dvoretzky I."/>
            <person name="Holland S.M."/>
            <person name="Freeman A.F."/>
            <person name="Murphy P.M."/>
            <person name="McDermott D.H."/>
            <person name="Buck C.B."/>
        </authorList>
    </citation>
    <scope>NUCLEOTIDE SEQUENCE [LARGE SCALE GENOMIC DNA]</scope>
</reference>
<comment type="function">
    <text evidence="18">Plays a role in viral genome replication by driving entry of quiescent cells into the cell cycle. Stimulation of progression from G1 to S phase allows the virus to efficiently use the cellular DNA replicating machinery to achieve viral genome replication. E7 protein has both transforming and trans-activating activities. Induces the disassembly of the E2F1 transcription factor from RB1, with subsequent transcriptional activation of E2F1-regulated S-phase genes. Interferes with host histone deacetylation mediated by HDAC1 and HDAC2, leading to transcription activation. Plays also a role in the inhibition of both antiviral and antiproliferative functions of host interferon alpha. Interaction with host TMEM173/STING impairs the ability of TMEM173/STING to sense cytosolic DNA and promote the production of type I interferon (IFN-alpha and IFN-beta).</text>
</comment>
<dbReference type="GO" id="GO:0003700">
    <property type="term" value="F:DNA-binding transcription factor activity"/>
    <property type="evidence" value="ECO:0007669"/>
    <property type="project" value="UniProtKB-UniRule"/>
</dbReference>
<evidence type="ECO:0000256" key="1">
    <source>
        <dbReference type="ARBA" id="ARBA00022504"/>
    </source>
</evidence>
<evidence type="ECO:0000256" key="9">
    <source>
        <dbReference type="ARBA" id="ARBA00022833"/>
    </source>
</evidence>
<dbReference type="GO" id="GO:0019904">
    <property type="term" value="F:protein domain specific binding"/>
    <property type="evidence" value="ECO:0007669"/>
    <property type="project" value="UniProtKB-UniRule"/>
</dbReference>
<dbReference type="Pfam" id="PF00527">
    <property type="entry name" value="E7"/>
    <property type="match status" value="1"/>
</dbReference>
<comment type="PTM">
    <text evidence="18">Highly phosphorylated.</text>
</comment>
<sequence>MHGQVATIKDIVLEEVPDVVDLHCNEQVLDSSESEEEDDRDSVQQPVEQAQQAYRVVTTCGSCWCPVRLVVQCGDADLKVLQQLLEDNVSLVCPRCA</sequence>
<comment type="function">
    <text evidence="19">E7 protein has both transforming and trans-activating activities.</text>
</comment>
<evidence type="ECO:0000256" key="12">
    <source>
        <dbReference type="ARBA" id="ARBA00023159"/>
    </source>
</evidence>
<comment type="caution">
    <text evidence="18">Lacks conserved residue(s) required for the propagation of feature annotation.</text>
</comment>
<dbReference type="Gene3D" id="3.30.160.330">
    <property type="match status" value="1"/>
</dbReference>
<evidence type="ECO:0000256" key="18">
    <source>
        <dbReference type="HAMAP-Rule" id="MF_04004"/>
    </source>
</evidence>
<dbReference type="GO" id="GO:0039645">
    <property type="term" value="P:symbiont-mediated perturbation of host cell cycle G1/S transition checkpoint"/>
    <property type="evidence" value="ECO:0007669"/>
    <property type="project" value="UniProtKB-UniRule"/>
</dbReference>
<comment type="domain">
    <text evidence="18">The E7 terminal domain is an intrinsically disordered domain, whose flexibility and conformational transitions confer target adaptability to the oncoprotein. It allows adaptation to a variety of protein targets and exposes the PEST degradation sequence that regulates its turnover in the cell.</text>
</comment>
<comment type="subcellular location">
    <subcellularLocation>
        <location evidence="18">Host cytoplasm</location>
    </subcellularLocation>
    <subcellularLocation>
        <location evidence="18">Host nucleus</location>
    </subcellularLocation>
    <text evidence="18">Predominantly found in the host nucleus.</text>
</comment>
<evidence type="ECO:0000256" key="4">
    <source>
        <dbReference type="ARBA" id="ARBA00022581"/>
    </source>
</evidence>
<evidence type="ECO:0000256" key="8">
    <source>
        <dbReference type="ARBA" id="ARBA00022830"/>
    </source>
</evidence>
<evidence type="ECO:0000256" key="2">
    <source>
        <dbReference type="ARBA" id="ARBA00022518"/>
    </source>
</evidence>
<evidence type="ECO:0000256" key="10">
    <source>
        <dbReference type="ARBA" id="ARBA00023015"/>
    </source>
</evidence>
<dbReference type="GO" id="GO:0006351">
    <property type="term" value="P:DNA-templated transcription"/>
    <property type="evidence" value="ECO:0007669"/>
    <property type="project" value="UniProtKB-UniRule"/>
</dbReference>
<keyword evidence="3 18" id="KW-1048">Host nucleus</keyword>
<evidence type="ECO:0000256" key="3">
    <source>
        <dbReference type="ARBA" id="ARBA00022562"/>
    </source>
</evidence>
<keyword evidence="8 18" id="KW-1114">Inhibition of host interferon signaling pathway by virus</keyword>
<keyword evidence="14 18" id="KW-1035">Host cytoplasm</keyword>
<proteinExistence type="inferred from homology"/>
<organism evidence="21 22">
    <name type="scientific">Alphapapillomavirus 3</name>
    <dbReference type="NCBI Taxonomy" id="333767"/>
    <lineage>
        <taxon>Viruses</taxon>
        <taxon>Monodnaviria</taxon>
        <taxon>Shotokuvirae</taxon>
        <taxon>Cossaviricota</taxon>
        <taxon>Papovaviricetes</taxon>
        <taxon>Zurhausenvirales</taxon>
        <taxon>Papillomaviridae</taxon>
        <taxon>Firstpapillomavirinae</taxon>
        <taxon>Alphapapillomavirus</taxon>
    </lineage>
</organism>
<gene>
    <name evidence="18 21" type="primary">E7</name>
</gene>
<keyword evidence="15" id="KW-0922">Interferon antiviral system evasion</keyword>
<evidence type="ECO:0000256" key="7">
    <source>
        <dbReference type="ARBA" id="ARBA00022771"/>
    </source>
</evidence>
<dbReference type="Proteomes" id="UP000290211">
    <property type="component" value="Segment"/>
</dbReference>
<name>A0A2D2AKV1_9PAPI</name>
<evidence type="ECO:0000256" key="20">
    <source>
        <dbReference type="SAM" id="MobiDB-lite"/>
    </source>
</evidence>
<feature type="zinc finger region" evidence="18">
    <location>
        <begin position="60"/>
        <end position="96"/>
    </location>
</feature>
<feature type="short sequence motif" description="Nuclear export signal" evidence="18">
    <location>
        <begin position="78"/>
        <end position="86"/>
    </location>
</feature>
<evidence type="ECO:0000313" key="21">
    <source>
        <dbReference type="EMBL" id="ATQ38078.1"/>
    </source>
</evidence>
<evidence type="ECO:0000256" key="11">
    <source>
        <dbReference type="ARBA" id="ARBA00023125"/>
    </source>
</evidence>
<keyword evidence="9 18" id="KW-0862">Zinc</keyword>
<keyword evidence="10 18" id="KW-0805">Transcription regulation</keyword>
<dbReference type="GO" id="GO:0008270">
    <property type="term" value="F:zinc ion binding"/>
    <property type="evidence" value="ECO:0007669"/>
    <property type="project" value="UniProtKB-KW"/>
</dbReference>
<dbReference type="GO" id="GO:0030430">
    <property type="term" value="C:host cell cytoplasm"/>
    <property type="evidence" value="ECO:0007669"/>
    <property type="project" value="UniProtKB-SubCell"/>
</dbReference>
<dbReference type="EMBL" id="MF588676">
    <property type="protein sequence ID" value="ATQ38078.1"/>
    <property type="molecule type" value="Genomic_DNA"/>
</dbReference>
<keyword evidence="11 18" id="KW-0238">DNA-binding</keyword>
<evidence type="ECO:0000256" key="16">
    <source>
        <dbReference type="ARBA" id="ARBA00023280"/>
    </source>
</evidence>
<keyword evidence="1 18" id="KW-1121">Modulation of host cell cycle by virus</keyword>
<dbReference type="HAMAP" id="MF_04004">
    <property type="entry name" value="PPV_E7"/>
    <property type="match status" value="1"/>
</dbReference>
<keyword evidence="13 18" id="KW-0804">Transcription</keyword>
<keyword evidence="12 18" id="KW-0010">Activator</keyword>
<feature type="region of interest" description="Disordered" evidence="20">
    <location>
        <begin position="27"/>
        <end position="46"/>
    </location>
</feature>
<comment type="subunit">
    <text evidence="18">Homodimer. Homooligomer. Interacts with host RB1; this interaction induces dissociation of RB1-E2F1 complex thereby disrupting RB1 activity. Interacts with host EP300; this interaction represses EP300 transcriptional activity. Interacts with protein E2; this interaction inhibits E7 oncogenic activity. Interacts with host TMEM173/STING; this interaction impairs the ability of TMEM173/STING to sense cytosolic DNA and promote the production of type I interferon (IFN-alpha and IFN-beta).</text>
</comment>
<keyword evidence="17 18" id="KW-1078">G1/S host cell cycle checkpoint dysregulation by virus</keyword>
<dbReference type="InterPro" id="IPR000148">
    <property type="entry name" value="Papilloma_E7"/>
</dbReference>
<dbReference type="SUPFAM" id="SSF161234">
    <property type="entry name" value="E7 C-terminal domain-like"/>
    <property type="match status" value="1"/>
</dbReference>
<keyword evidence="16 18" id="KW-0899">Viral immunoevasion</keyword>
<evidence type="ECO:0000256" key="14">
    <source>
        <dbReference type="ARBA" id="ARBA00023200"/>
    </source>
</evidence>
<keyword evidence="5 18" id="KW-1090">Inhibition of host innate immune response by virus</keyword>
<evidence type="ECO:0000256" key="6">
    <source>
        <dbReference type="ARBA" id="ARBA00022723"/>
    </source>
</evidence>
<protein>
    <recommendedName>
        <fullName evidence="18 19">Protein E7</fullName>
    </recommendedName>
</protein>
<evidence type="ECO:0000313" key="22">
    <source>
        <dbReference type="Proteomes" id="UP000290211"/>
    </source>
</evidence>
<keyword evidence="7 18" id="KW-0863">Zinc-finger</keyword>
<dbReference type="PIRSF" id="PIRSF003407">
    <property type="entry name" value="Papvi_E7"/>
    <property type="match status" value="1"/>
</dbReference>
<evidence type="ECO:0000256" key="19">
    <source>
        <dbReference type="PIRNR" id="PIRNR003407"/>
    </source>
</evidence>
<feature type="short sequence motif" description="LXCXE motif; interaction with host RB1 and TMEM173/STING" evidence="18">
    <location>
        <begin position="22"/>
        <end position="26"/>
    </location>
</feature>
<dbReference type="GO" id="GO:0003677">
    <property type="term" value="F:DNA binding"/>
    <property type="evidence" value="ECO:0007669"/>
    <property type="project" value="UniProtKB-UniRule"/>
</dbReference>
<dbReference type="GO" id="GO:0052170">
    <property type="term" value="P:symbiont-mediated suppression of host innate immune response"/>
    <property type="evidence" value="ECO:0007669"/>
    <property type="project" value="UniProtKB-KW"/>
</dbReference>